<gene>
    <name evidence="1" type="ORF">EVAR_7489_1</name>
</gene>
<reference evidence="1 2" key="1">
    <citation type="journal article" date="2019" name="Commun. Biol.">
        <title>The bagworm genome reveals a unique fibroin gene that provides high tensile strength.</title>
        <authorList>
            <person name="Kono N."/>
            <person name="Nakamura H."/>
            <person name="Ohtoshi R."/>
            <person name="Tomita M."/>
            <person name="Numata K."/>
            <person name="Arakawa K."/>
        </authorList>
    </citation>
    <scope>NUCLEOTIDE SEQUENCE [LARGE SCALE GENOMIC DNA]</scope>
</reference>
<evidence type="ECO:0000313" key="1">
    <source>
        <dbReference type="EMBL" id="GBP70222.1"/>
    </source>
</evidence>
<dbReference type="EMBL" id="BGZK01001067">
    <property type="protein sequence ID" value="GBP70222.1"/>
    <property type="molecule type" value="Genomic_DNA"/>
</dbReference>
<dbReference type="Proteomes" id="UP000299102">
    <property type="component" value="Unassembled WGS sequence"/>
</dbReference>
<protein>
    <submittedName>
        <fullName evidence="1">Uncharacterized protein</fullName>
    </submittedName>
</protein>
<proteinExistence type="predicted"/>
<organism evidence="1 2">
    <name type="scientific">Eumeta variegata</name>
    <name type="common">Bagworm moth</name>
    <name type="synonym">Eumeta japonica</name>
    <dbReference type="NCBI Taxonomy" id="151549"/>
    <lineage>
        <taxon>Eukaryota</taxon>
        <taxon>Metazoa</taxon>
        <taxon>Ecdysozoa</taxon>
        <taxon>Arthropoda</taxon>
        <taxon>Hexapoda</taxon>
        <taxon>Insecta</taxon>
        <taxon>Pterygota</taxon>
        <taxon>Neoptera</taxon>
        <taxon>Endopterygota</taxon>
        <taxon>Lepidoptera</taxon>
        <taxon>Glossata</taxon>
        <taxon>Ditrysia</taxon>
        <taxon>Tineoidea</taxon>
        <taxon>Psychidae</taxon>
        <taxon>Oiketicinae</taxon>
        <taxon>Eumeta</taxon>
    </lineage>
</organism>
<comment type="caution">
    <text evidence="1">The sequence shown here is derived from an EMBL/GenBank/DDBJ whole genome shotgun (WGS) entry which is preliminary data.</text>
</comment>
<keyword evidence="2" id="KW-1185">Reference proteome</keyword>
<name>A0A4C1Y5V6_EUMVA</name>
<accession>A0A4C1Y5V6</accession>
<sequence length="190" mass="21651">MKETVEIQAAGFCPRQRLAIYLQFEFRSSPAIKYLGSRFLYLFDMYAPGQSEECQIGAYLVFADASSQVSRRSSRDRIVALLFYSFIPANRITYIKSESLSSSGSVRLKGPPDRFFVNLSVHVIYRITRSAETVHGVAVMKHLFSLMGCLNVRKVKVWVQKDDPTPTIVVVKKVRTMKEDMYAVFSEVRA</sequence>
<dbReference type="AlphaFoldDB" id="A0A4C1Y5V6"/>
<evidence type="ECO:0000313" key="2">
    <source>
        <dbReference type="Proteomes" id="UP000299102"/>
    </source>
</evidence>